<comment type="caution">
    <text evidence="1">The sequence shown here is derived from an EMBL/GenBank/DDBJ whole genome shotgun (WGS) entry which is preliminary data.</text>
</comment>
<evidence type="ECO:0000313" key="1">
    <source>
        <dbReference type="EMBL" id="OHB05879.1"/>
    </source>
</evidence>
<proteinExistence type="predicted"/>
<name>A0A1G2U8X9_9BACT</name>
<dbReference type="AlphaFoldDB" id="A0A1G2U8X9"/>
<reference evidence="1 2" key="1">
    <citation type="journal article" date="2016" name="Nat. Commun.">
        <title>Thousands of microbial genomes shed light on interconnected biogeochemical processes in an aquifer system.</title>
        <authorList>
            <person name="Anantharaman K."/>
            <person name="Brown C.T."/>
            <person name="Hug L.A."/>
            <person name="Sharon I."/>
            <person name="Castelle C.J."/>
            <person name="Probst A.J."/>
            <person name="Thomas B.C."/>
            <person name="Singh A."/>
            <person name="Wilkins M.J."/>
            <person name="Karaoz U."/>
            <person name="Brodie E.L."/>
            <person name="Williams K.H."/>
            <person name="Hubbard S.S."/>
            <person name="Banfield J.F."/>
        </authorList>
    </citation>
    <scope>NUCLEOTIDE SEQUENCE [LARGE SCALE GENOMIC DNA]</scope>
</reference>
<dbReference type="Gene3D" id="1.20.1440.60">
    <property type="entry name" value="23S rRNA-intervening sequence"/>
    <property type="match status" value="1"/>
</dbReference>
<dbReference type="InterPro" id="IPR036583">
    <property type="entry name" value="23S_rRNA_IVS_sf"/>
</dbReference>
<protein>
    <recommendedName>
        <fullName evidence="3">Four helix bundle protein</fullName>
    </recommendedName>
</protein>
<dbReference type="EMBL" id="MHWF01000010">
    <property type="protein sequence ID" value="OHB05879.1"/>
    <property type="molecule type" value="Genomic_DNA"/>
</dbReference>
<organism evidence="1 2">
    <name type="scientific">Candidatus Zambryskibacteria bacterium RIFCSPLOWO2_01_FULL_45_43</name>
    <dbReference type="NCBI Taxonomy" id="1802762"/>
    <lineage>
        <taxon>Bacteria</taxon>
        <taxon>Candidatus Zambryskiibacteriota</taxon>
    </lineage>
</organism>
<dbReference type="InterPro" id="IPR055360">
    <property type="entry name" value="bAvd"/>
</dbReference>
<evidence type="ECO:0000313" key="2">
    <source>
        <dbReference type="Proteomes" id="UP000177722"/>
    </source>
</evidence>
<dbReference type="Proteomes" id="UP000177722">
    <property type="component" value="Unassembled WGS sequence"/>
</dbReference>
<accession>A0A1G2U8X9</accession>
<dbReference type="CDD" id="cd16376">
    <property type="entry name" value="Avd_like"/>
    <property type="match status" value="1"/>
</dbReference>
<gene>
    <name evidence="1" type="ORF">A3B16_01205</name>
</gene>
<sequence>MPKTQRYSLGNRIDKIFVELVEAVTTASFLPKETKLPYILLSIRKLDTLKMFLMILWETNTLEDGKYITLSLPLDIAGKMLGGWRGQTERYLEQMKNKQNPAR</sequence>
<evidence type="ECO:0008006" key="3">
    <source>
        <dbReference type="Google" id="ProtNLM"/>
    </source>
</evidence>